<keyword evidence="10" id="KW-1185">Reference proteome</keyword>
<dbReference type="InParanoid" id="A0A2V0NZU5"/>
<keyword evidence="4" id="KW-0378">Hydrolase</keyword>
<dbReference type="Pfam" id="PF00232">
    <property type="entry name" value="Glyco_hydro_1"/>
    <property type="match status" value="1"/>
</dbReference>
<keyword evidence="8" id="KW-0812">Transmembrane</keyword>
<keyword evidence="8" id="KW-1133">Transmembrane helix</keyword>
<accession>A0A2V0NZU5</accession>
<evidence type="ECO:0000313" key="10">
    <source>
        <dbReference type="Proteomes" id="UP000247498"/>
    </source>
</evidence>
<dbReference type="PANTHER" id="PTHR10353">
    <property type="entry name" value="GLYCOSYL HYDROLASE"/>
    <property type="match status" value="1"/>
</dbReference>
<evidence type="ECO:0000256" key="7">
    <source>
        <dbReference type="SAM" id="MobiDB-lite"/>
    </source>
</evidence>
<dbReference type="OrthoDB" id="65569at2759"/>
<dbReference type="STRING" id="307507.A0A2V0NZU5"/>
<dbReference type="FunFam" id="3.20.20.80:FF:000011">
    <property type="entry name" value="Cytosolic beta-glucosidase"/>
    <property type="match status" value="1"/>
</dbReference>
<organism evidence="9 10">
    <name type="scientific">Raphidocelis subcapitata</name>
    <dbReference type="NCBI Taxonomy" id="307507"/>
    <lineage>
        <taxon>Eukaryota</taxon>
        <taxon>Viridiplantae</taxon>
        <taxon>Chlorophyta</taxon>
        <taxon>core chlorophytes</taxon>
        <taxon>Chlorophyceae</taxon>
        <taxon>CS clade</taxon>
        <taxon>Sphaeropleales</taxon>
        <taxon>Selenastraceae</taxon>
        <taxon>Raphidocelis</taxon>
    </lineage>
</organism>
<keyword evidence="8" id="KW-0472">Membrane</keyword>
<dbReference type="PANTHER" id="PTHR10353:SF36">
    <property type="entry name" value="LP05116P"/>
    <property type="match status" value="1"/>
</dbReference>
<dbReference type="Proteomes" id="UP000247498">
    <property type="component" value="Unassembled WGS sequence"/>
</dbReference>
<gene>
    <name evidence="9" type="ORF">Rsub_05865</name>
</gene>
<sequence>MNRRHRQSTGKTFYKGINVVTSRARERLVVQAPVSSSSGPPRPRLSSSGGGKGSSDGTGRRHHIRGLPRGACALWVLGLTGTASLAIGLLLLMIGADHRLLMATDEVDARVLSALPDPPSACTSDLRQRIAWGVGTSAYQIEGAWNADGKSASIWDTWAHSPGKIQNGDTGDVATDHYHKFEEDIKTMAALGIKHYRMSISWTRLMPDGGRGTHVSRAGVKFYTALLAELQAAGITPVVTLYHWDLPQSLQDLYGGFMDPQFVDDYVYYVDAAFRELGHLVRHWITFNEPMSICQLGYGIGVFAPGVEAGSTGQYKCGHHLLLAHARAVQLYRGKYQKEQGGRISLTISGHWGRPASENSEADAKAAEAYVEFQVGWLADPLFLGDYPKAMRDTQKGLPKFTAEQKALVMGSVDFLSLNFYTAHFVKAPPPGAPKTQLYEEALHDAQGNPPGNSSDVFWLFDTPWAMRKMLAWVSKRYGRPEVWVTENGVPLRDEAGLAVLDALKDTARIEFYRGYLDGLCRAVRDDGVNLSAYFAWSLLDNFEWTEGYRARFGLVAVDRRARGLTRFPKLSAYWLSHHFFKHAPAEIACLEIKSCGGQAHQHRRHLAGLAAADDER</sequence>
<dbReference type="GO" id="GO:0008422">
    <property type="term" value="F:beta-glucosidase activity"/>
    <property type="evidence" value="ECO:0007669"/>
    <property type="project" value="UniProtKB-EC"/>
</dbReference>
<dbReference type="SUPFAM" id="SSF51445">
    <property type="entry name" value="(Trans)glycosidases"/>
    <property type="match status" value="1"/>
</dbReference>
<dbReference type="InterPro" id="IPR017853">
    <property type="entry name" value="GH"/>
</dbReference>
<name>A0A2V0NZU5_9CHLO</name>
<dbReference type="Gene3D" id="3.20.20.80">
    <property type="entry name" value="Glycosidases"/>
    <property type="match status" value="1"/>
</dbReference>
<evidence type="ECO:0000256" key="8">
    <source>
        <dbReference type="SAM" id="Phobius"/>
    </source>
</evidence>
<evidence type="ECO:0000256" key="6">
    <source>
        <dbReference type="RuleBase" id="RU003690"/>
    </source>
</evidence>
<feature type="region of interest" description="Disordered" evidence="7">
    <location>
        <begin position="30"/>
        <end position="63"/>
    </location>
</feature>
<dbReference type="AlphaFoldDB" id="A0A2V0NZU5"/>
<comment type="caution">
    <text evidence="9">The sequence shown here is derived from an EMBL/GenBank/DDBJ whole genome shotgun (WGS) entry which is preliminary data.</text>
</comment>
<evidence type="ECO:0000256" key="5">
    <source>
        <dbReference type="ARBA" id="ARBA00023295"/>
    </source>
</evidence>
<evidence type="ECO:0000256" key="1">
    <source>
        <dbReference type="ARBA" id="ARBA00000448"/>
    </source>
</evidence>
<dbReference type="FunCoup" id="A0A2V0NZU5">
    <property type="interactions" value="889"/>
</dbReference>
<protein>
    <recommendedName>
        <fullName evidence="3">beta-glucosidase</fullName>
        <ecNumber evidence="3">3.2.1.21</ecNumber>
    </recommendedName>
</protein>
<comment type="catalytic activity">
    <reaction evidence="1">
        <text>Hydrolysis of terminal, non-reducing beta-D-glucosyl residues with release of beta-D-glucose.</text>
        <dbReference type="EC" id="3.2.1.21"/>
    </reaction>
</comment>
<dbReference type="GO" id="GO:0016052">
    <property type="term" value="P:carbohydrate catabolic process"/>
    <property type="evidence" value="ECO:0007669"/>
    <property type="project" value="UniProtKB-ARBA"/>
</dbReference>
<reference evidence="9 10" key="1">
    <citation type="journal article" date="2018" name="Sci. Rep.">
        <title>Raphidocelis subcapitata (=Pseudokirchneriella subcapitata) provides an insight into genome evolution and environmental adaptations in the Sphaeropleales.</title>
        <authorList>
            <person name="Suzuki S."/>
            <person name="Yamaguchi H."/>
            <person name="Nakajima N."/>
            <person name="Kawachi M."/>
        </authorList>
    </citation>
    <scope>NUCLEOTIDE SEQUENCE [LARGE SCALE GENOMIC DNA]</scope>
    <source>
        <strain evidence="9 10">NIES-35</strain>
    </source>
</reference>
<dbReference type="EMBL" id="BDRX01000038">
    <property type="protein sequence ID" value="GBF93136.1"/>
    <property type="molecule type" value="Genomic_DNA"/>
</dbReference>
<dbReference type="EC" id="3.2.1.21" evidence="3"/>
<evidence type="ECO:0000256" key="2">
    <source>
        <dbReference type="ARBA" id="ARBA00010838"/>
    </source>
</evidence>
<evidence type="ECO:0000313" key="9">
    <source>
        <dbReference type="EMBL" id="GBF93136.1"/>
    </source>
</evidence>
<feature type="transmembrane region" description="Helical" evidence="8">
    <location>
        <begin position="70"/>
        <end position="94"/>
    </location>
</feature>
<comment type="similarity">
    <text evidence="2 6">Belongs to the glycosyl hydrolase 1 family.</text>
</comment>
<feature type="compositionally biased region" description="Low complexity" evidence="7">
    <location>
        <begin position="33"/>
        <end position="47"/>
    </location>
</feature>
<proteinExistence type="inferred from homology"/>
<evidence type="ECO:0000256" key="4">
    <source>
        <dbReference type="ARBA" id="ARBA00022801"/>
    </source>
</evidence>
<dbReference type="InterPro" id="IPR001360">
    <property type="entry name" value="Glyco_hydro_1"/>
</dbReference>
<dbReference type="PRINTS" id="PR00131">
    <property type="entry name" value="GLHYDRLASE1"/>
</dbReference>
<keyword evidence="5" id="KW-0326">Glycosidase</keyword>
<evidence type="ECO:0000256" key="3">
    <source>
        <dbReference type="ARBA" id="ARBA00012744"/>
    </source>
</evidence>